<dbReference type="AlphaFoldDB" id="A0A5M8QVS2"/>
<organism evidence="1 2">
    <name type="scientific">Dyadobacter flavalbus</name>
    <dbReference type="NCBI Taxonomy" id="2579942"/>
    <lineage>
        <taxon>Bacteria</taxon>
        <taxon>Pseudomonadati</taxon>
        <taxon>Bacteroidota</taxon>
        <taxon>Cytophagia</taxon>
        <taxon>Cytophagales</taxon>
        <taxon>Spirosomataceae</taxon>
        <taxon>Dyadobacter</taxon>
    </lineage>
</organism>
<protein>
    <recommendedName>
        <fullName evidence="3">Nuclear transport factor 2 family protein</fullName>
    </recommendedName>
</protein>
<accession>A0A5M8QVS2</accession>
<proteinExistence type="predicted"/>
<evidence type="ECO:0000313" key="2">
    <source>
        <dbReference type="Proteomes" id="UP000323994"/>
    </source>
</evidence>
<dbReference type="OrthoDB" id="956787at2"/>
<dbReference type="InterPro" id="IPR032710">
    <property type="entry name" value="NTF2-like_dom_sf"/>
</dbReference>
<dbReference type="EMBL" id="VBSN01000049">
    <property type="protein sequence ID" value="KAA6438523.1"/>
    <property type="molecule type" value="Genomic_DNA"/>
</dbReference>
<evidence type="ECO:0008006" key="3">
    <source>
        <dbReference type="Google" id="ProtNLM"/>
    </source>
</evidence>
<sequence length="156" mass="17983">MADPKQIVENVYSVFTDNNLSRILPLLDEKIAIYIVGHGPTDREYQGRSGFLTMMSQLYTICENLRVHSLIYFTPEDDQQDSIITTGLFEGILRIDNEPSVLPFVHSWQIKAEKVVELRVFYWNSAKLLYRLQPEGNRPDFLPNGQHIWSSGPDNP</sequence>
<evidence type="ECO:0000313" key="1">
    <source>
        <dbReference type="EMBL" id="KAA6438523.1"/>
    </source>
</evidence>
<gene>
    <name evidence="1" type="ORF">FEM33_17715</name>
</gene>
<dbReference type="SUPFAM" id="SSF54427">
    <property type="entry name" value="NTF2-like"/>
    <property type="match status" value="1"/>
</dbReference>
<dbReference type="RefSeq" id="WP_139013325.1">
    <property type="nucleotide sequence ID" value="NZ_VBSN01000049.1"/>
</dbReference>
<keyword evidence="2" id="KW-1185">Reference proteome</keyword>
<dbReference type="Gene3D" id="3.10.450.50">
    <property type="match status" value="1"/>
</dbReference>
<dbReference type="Proteomes" id="UP000323994">
    <property type="component" value="Unassembled WGS sequence"/>
</dbReference>
<comment type="caution">
    <text evidence="1">The sequence shown here is derived from an EMBL/GenBank/DDBJ whole genome shotgun (WGS) entry which is preliminary data.</text>
</comment>
<name>A0A5M8QVS2_9BACT</name>
<reference evidence="1 2" key="1">
    <citation type="submission" date="2019-05" db="EMBL/GenBank/DDBJ databases">
        <authorList>
            <person name="Qu J.-H."/>
        </authorList>
    </citation>
    <scope>NUCLEOTIDE SEQUENCE [LARGE SCALE GENOMIC DNA]</scope>
    <source>
        <strain evidence="1 2">NS28</strain>
    </source>
</reference>